<dbReference type="Proteomes" id="UP000184471">
    <property type="component" value="Unassembled WGS sequence"/>
</dbReference>
<dbReference type="SUPFAM" id="SSF53850">
    <property type="entry name" value="Periplasmic binding protein-like II"/>
    <property type="match status" value="1"/>
</dbReference>
<evidence type="ECO:0000256" key="1">
    <source>
        <dbReference type="ARBA" id="ARBA00022729"/>
    </source>
</evidence>
<keyword evidence="1 2" id="KW-0732">Signal</keyword>
<reference evidence="4 5" key="1">
    <citation type="submission" date="2016-11" db="EMBL/GenBank/DDBJ databases">
        <authorList>
            <person name="Jaros S."/>
            <person name="Januszkiewicz K."/>
            <person name="Wedrychowicz H."/>
        </authorList>
    </citation>
    <scope>NUCLEOTIDE SEQUENCE [LARGE SCALE GENOMIC DNA]</scope>
    <source>
        <strain evidence="4 5">DSM 45408</strain>
    </source>
</reference>
<proteinExistence type="predicted"/>
<dbReference type="Pfam" id="PF00497">
    <property type="entry name" value="SBP_bac_3"/>
    <property type="match status" value="1"/>
</dbReference>
<evidence type="ECO:0000259" key="3">
    <source>
        <dbReference type="SMART" id="SM00062"/>
    </source>
</evidence>
<sequence>MKTHRLSAAVLALGSAVALVGCGSDSTSEVAADCEPAHEFETVSEGVLTVALTNTPPYSFEEGGQAEGIDSDILKQIAADECLTIEYEAYTYATAVPAVETGRVDVAVGGFYRTAARGEVVTLSAPVYLDELTVMSADGVSTVDDLVGKQVGTVEGYLWVDALRELLGDDLRTYPDSLSLAQDLTAGRLDIGLDGYGAAAQSTEDTDFAIEVLESDPRVPATEEPSQTSLLLDPSNDALATAVDEHIGAMREDGSLVTILEDNGLPASAAEVGDARLI</sequence>
<dbReference type="PANTHER" id="PTHR35936">
    <property type="entry name" value="MEMBRANE-BOUND LYTIC MUREIN TRANSGLYCOSYLASE F"/>
    <property type="match status" value="1"/>
</dbReference>
<dbReference type="AlphaFoldDB" id="A0A1M5D0L2"/>
<gene>
    <name evidence="4" type="ORF">SAMN05444351_0171</name>
</gene>
<dbReference type="Gene3D" id="3.40.190.10">
    <property type="entry name" value="Periplasmic binding protein-like II"/>
    <property type="match status" value="2"/>
</dbReference>
<keyword evidence="5" id="KW-1185">Reference proteome</keyword>
<dbReference type="EMBL" id="FQVX01000001">
    <property type="protein sequence ID" value="SHF60553.1"/>
    <property type="molecule type" value="Genomic_DNA"/>
</dbReference>
<feature type="chain" id="PRO_5038882060" evidence="2">
    <location>
        <begin position="21"/>
        <end position="278"/>
    </location>
</feature>
<feature type="signal peptide" evidence="2">
    <location>
        <begin position="1"/>
        <end position="20"/>
    </location>
</feature>
<evidence type="ECO:0000313" key="5">
    <source>
        <dbReference type="Proteomes" id="UP000184471"/>
    </source>
</evidence>
<dbReference type="CDD" id="cd13530">
    <property type="entry name" value="PBP2_peptides_like"/>
    <property type="match status" value="1"/>
</dbReference>
<dbReference type="SMART" id="SM00062">
    <property type="entry name" value="PBPb"/>
    <property type="match status" value="1"/>
</dbReference>
<protein>
    <submittedName>
        <fullName evidence="4">Amino acid ABC transporter substrate-binding protein, PAAT family</fullName>
    </submittedName>
</protein>
<name>A0A1M5D0L2_9ACTN</name>
<evidence type="ECO:0000256" key="2">
    <source>
        <dbReference type="SAM" id="SignalP"/>
    </source>
</evidence>
<dbReference type="STRING" id="1070870.SAMN05444351_0171"/>
<dbReference type="PROSITE" id="PS51257">
    <property type="entry name" value="PROKAR_LIPOPROTEIN"/>
    <property type="match status" value="1"/>
</dbReference>
<dbReference type="RefSeq" id="WP_175562761.1">
    <property type="nucleotide sequence ID" value="NZ_FQVX01000001.1"/>
</dbReference>
<evidence type="ECO:0000313" key="4">
    <source>
        <dbReference type="EMBL" id="SHF60553.1"/>
    </source>
</evidence>
<dbReference type="PANTHER" id="PTHR35936:SF17">
    <property type="entry name" value="ARGININE-BINDING EXTRACELLULAR PROTEIN ARTP"/>
    <property type="match status" value="1"/>
</dbReference>
<dbReference type="InterPro" id="IPR001638">
    <property type="entry name" value="Solute-binding_3/MltF_N"/>
</dbReference>
<organism evidence="4 5">
    <name type="scientific">Geodermatophilus nigrescens</name>
    <dbReference type="NCBI Taxonomy" id="1070870"/>
    <lineage>
        <taxon>Bacteria</taxon>
        <taxon>Bacillati</taxon>
        <taxon>Actinomycetota</taxon>
        <taxon>Actinomycetes</taxon>
        <taxon>Geodermatophilales</taxon>
        <taxon>Geodermatophilaceae</taxon>
        <taxon>Geodermatophilus</taxon>
    </lineage>
</organism>
<accession>A0A1M5D0L2</accession>
<feature type="domain" description="Solute-binding protein family 3/N-terminal" evidence="3">
    <location>
        <begin position="47"/>
        <end position="267"/>
    </location>
</feature>